<sequence length="189" mass="20371">MDIINNLNFNTMTKIELLPESQASESTQELYGAIKSQMGKVPNVYQVYGHSSAALKANLQLGETLSGGELSKKEIEIVSLVVSQGNGCEYCLAAHSMLGGMNGMSDDEMIGVRKGIHINEKEQALISFAKAVYENKGRISQEVLSNFLATGYTNGAAVEVIGQIALNTFNNYTNNLAGTPVDFPEPKAF</sequence>
<evidence type="ECO:0000313" key="2">
    <source>
        <dbReference type="EMBL" id="RIV31642.1"/>
    </source>
</evidence>
<protein>
    <submittedName>
        <fullName evidence="2">Carboxymuconolactone decarboxylase family protein</fullName>
    </submittedName>
</protein>
<dbReference type="InterPro" id="IPR003779">
    <property type="entry name" value="CMD-like"/>
</dbReference>
<dbReference type="GO" id="GO:0051920">
    <property type="term" value="F:peroxiredoxin activity"/>
    <property type="evidence" value="ECO:0007669"/>
    <property type="project" value="InterPro"/>
</dbReference>
<organism evidence="2 3">
    <name type="scientific">Flagellimonas lutimaris</name>
    <dbReference type="NCBI Taxonomy" id="475082"/>
    <lineage>
        <taxon>Bacteria</taxon>
        <taxon>Pseudomonadati</taxon>
        <taxon>Bacteroidota</taxon>
        <taxon>Flavobacteriia</taxon>
        <taxon>Flavobacteriales</taxon>
        <taxon>Flavobacteriaceae</taxon>
        <taxon>Flagellimonas</taxon>
    </lineage>
</organism>
<keyword evidence="3" id="KW-1185">Reference proteome</keyword>
<name>A0A3A1N4U7_9FLAO</name>
<dbReference type="PANTHER" id="PTHR35446:SF3">
    <property type="entry name" value="CMD DOMAIN-CONTAINING PROTEIN"/>
    <property type="match status" value="1"/>
</dbReference>
<dbReference type="EMBL" id="QXFH01000075">
    <property type="protein sequence ID" value="RIV31642.1"/>
    <property type="molecule type" value="Genomic_DNA"/>
</dbReference>
<dbReference type="AlphaFoldDB" id="A0A3A1N4U7"/>
<dbReference type="OrthoDB" id="9808310at2"/>
<dbReference type="InterPro" id="IPR004675">
    <property type="entry name" value="AhpD_core"/>
</dbReference>
<dbReference type="InterPro" id="IPR029032">
    <property type="entry name" value="AhpD-like"/>
</dbReference>
<dbReference type="Gene3D" id="1.20.1290.10">
    <property type="entry name" value="AhpD-like"/>
    <property type="match status" value="1"/>
</dbReference>
<dbReference type="NCBIfam" id="TIGR00778">
    <property type="entry name" value="ahpD_dom"/>
    <property type="match status" value="1"/>
</dbReference>
<gene>
    <name evidence="2" type="ORF">D2V08_12860</name>
</gene>
<evidence type="ECO:0000313" key="3">
    <source>
        <dbReference type="Proteomes" id="UP000266067"/>
    </source>
</evidence>
<reference evidence="2 3" key="1">
    <citation type="submission" date="2018-08" db="EMBL/GenBank/DDBJ databases">
        <title>Proposal of Muricauda 72 sp.nov. and Muricauda NH166 sp.nov., isolated from seawater.</title>
        <authorList>
            <person name="Cheng H."/>
            <person name="Wu Y.-H."/>
            <person name="Guo L.-L."/>
            <person name="Xu X.-W."/>
        </authorList>
    </citation>
    <scope>NUCLEOTIDE SEQUENCE [LARGE SCALE GENOMIC DNA]</scope>
    <source>
        <strain evidence="2 3">KCTC 22173</strain>
    </source>
</reference>
<evidence type="ECO:0000259" key="1">
    <source>
        <dbReference type="Pfam" id="PF02627"/>
    </source>
</evidence>
<dbReference type="Pfam" id="PF02627">
    <property type="entry name" value="CMD"/>
    <property type="match status" value="1"/>
</dbReference>
<feature type="domain" description="Carboxymuconolactone decarboxylase-like" evidence="1">
    <location>
        <begin position="56"/>
        <end position="112"/>
    </location>
</feature>
<dbReference type="SUPFAM" id="SSF69118">
    <property type="entry name" value="AhpD-like"/>
    <property type="match status" value="1"/>
</dbReference>
<comment type="caution">
    <text evidence="2">The sequence shown here is derived from an EMBL/GenBank/DDBJ whole genome shotgun (WGS) entry which is preliminary data.</text>
</comment>
<proteinExistence type="predicted"/>
<dbReference type="Proteomes" id="UP000266067">
    <property type="component" value="Unassembled WGS sequence"/>
</dbReference>
<dbReference type="PANTHER" id="PTHR35446">
    <property type="entry name" value="SI:CH211-175M2.5"/>
    <property type="match status" value="1"/>
</dbReference>
<accession>A0A3A1N4U7</accession>